<comment type="caution">
    <text evidence="2">The sequence shown here is derived from an EMBL/GenBank/DDBJ whole genome shotgun (WGS) entry which is preliminary data.</text>
</comment>
<dbReference type="Proteomes" id="UP000886858">
    <property type="component" value="Unassembled WGS sequence"/>
</dbReference>
<feature type="region of interest" description="Disordered" evidence="1">
    <location>
        <begin position="1"/>
        <end position="21"/>
    </location>
</feature>
<evidence type="ECO:0000313" key="3">
    <source>
        <dbReference type="Proteomes" id="UP000886858"/>
    </source>
</evidence>
<evidence type="ECO:0000256" key="1">
    <source>
        <dbReference type="SAM" id="MobiDB-lite"/>
    </source>
</evidence>
<reference evidence="2" key="1">
    <citation type="journal article" date="2021" name="PeerJ">
        <title>Extensive microbial diversity within the chicken gut microbiome revealed by metagenomics and culture.</title>
        <authorList>
            <person name="Gilroy R."/>
            <person name="Ravi A."/>
            <person name="Getino M."/>
            <person name="Pursley I."/>
            <person name="Horton D.L."/>
            <person name="Alikhan N.F."/>
            <person name="Baker D."/>
            <person name="Gharbi K."/>
            <person name="Hall N."/>
            <person name="Watson M."/>
            <person name="Adriaenssens E.M."/>
            <person name="Foster-Nyarko E."/>
            <person name="Jarju S."/>
            <person name="Secka A."/>
            <person name="Antonio M."/>
            <person name="Oren A."/>
            <person name="Chaudhuri R.R."/>
            <person name="La Ragione R."/>
            <person name="Hildebrand F."/>
            <person name="Pallen M.J."/>
        </authorList>
    </citation>
    <scope>NUCLEOTIDE SEQUENCE</scope>
    <source>
        <strain evidence="2">CHK179-7159</strain>
    </source>
</reference>
<accession>A0A9D2I7Z5</accession>
<protein>
    <recommendedName>
        <fullName evidence="4">Transposase, YhgA-like</fullName>
    </recommendedName>
</protein>
<feature type="compositionally biased region" description="Basic residues" evidence="1">
    <location>
        <begin position="1"/>
        <end position="12"/>
    </location>
</feature>
<dbReference type="AlphaFoldDB" id="A0A9D2I7Z5"/>
<gene>
    <name evidence="2" type="ORF">H9717_13055</name>
</gene>
<organism evidence="2 3">
    <name type="scientific">Candidatus Eisenbergiella merdipullorum</name>
    <dbReference type="NCBI Taxonomy" id="2838553"/>
    <lineage>
        <taxon>Bacteria</taxon>
        <taxon>Bacillati</taxon>
        <taxon>Bacillota</taxon>
        <taxon>Clostridia</taxon>
        <taxon>Lachnospirales</taxon>
        <taxon>Lachnospiraceae</taxon>
        <taxon>Eisenbergiella</taxon>
    </lineage>
</organism>
<reference evidence="2" key="2">
    <citation type="submission" date="2021-04" db="EMBL/GenBank/DDBJ databases">
        <authorList>
            <person name="Gilroy R."/>
        </authorList>
    </citation>
    <scope>NUCLEOTIDE SEQUENCE</scope>
    <source>
        <strain evidence="2">CHK179-7159</strain>
    </source>
</reference>
<proteinExistence type="predicted"/>
<sequence>MKKAAGKQRHRQNRPDRRAKAGGVNRKYKDSLFRMLFSDKASLLSLYNAVNGTSYQDPEELEFTTIENAIYMGIKNDLSFLIDSFMNLYEAQSTFNPNMPLRGMFYLSQIYQGYVNARGLDIYGSRRVKLPMPRYLVFYNGTKQEPDRQTIALSEAYERSGEEAPCLECRATVININVGHNKKLMEDCRILYEYAMFVDLVRRCLTEMRGNLEEAVDMAVRESIKKGILADFLKKHRAEVKDVILTEYDQEAHIRNEKNESWQEGLQKGRREGWEKGSRSVLRQVVLYHKGEGMSSEKIVEILQNHFRLSEKEAENCLRELDFEETQGGGEECDTDSV</sequence>
<dbReference type="EMBL" id="DWYY01000143">
    <property type="protein sequence ID" value="HJA94015.1"/>
    <property type="molecule type" value="Genomic_DNA"/>
</dbReference>
<evidence type="ECO:0008006" key="4">
    <source>
        <dbReference type="Google" id="ProtNLM"/>
    </source>
</evidence>
<evidence type="ECO:0000313" key="2">
    <source>
        <dbReference type="EMBL" id="HJA94015.1"/>
    </source>
</evidence>
<name>A0A9D2I7Z5_9FIRM</name>